<reference evidence="1 2" key="1">
    <citation type="submission" date="2019-01" db="EMBL/GenBank/DDBJ databases">
        <authorList>
            <person name="Sayadi A."/>
        </authorList>
    </citation>
    <scope>NUCLEOTIDE SEQUENCE [LARGE SCALE GENOMIC DNA]</scope>
</reference>
<dbReference type="AlphaFoldDB" id="A0A653CAA0"/>
<evidence type="ECO:0000313" key="1">
    <source>
        <dbReference type="EMBL" id="VEN44030.1"/>
    </source>
</evidence>
<dbReference type="OrthoDB" id="10481422at2759"/>
<dbReference type="EMBL" id="CAACVG010007170">
    <property type="protein sequence ID" value="VEN44030.1"/>
    <property type="molecule type" value="Genomic_DNA"/>
</dbReference>
<dbReference type="Proteomes" id="UP000410492">
    <property type="component" value="Unassembled WGS sequence"/>
</dbReference>
<name>A0A653CAA0_CALMS</name>
<organism evidence="1 2">
    <name type="scientific">Callosobruchus maculatus</name>
    <name type="common">Southern cowpea weevil</name>
    <name type="synonym">Pulse bruchid</name>
    <dbReference type="NCBI Taxonomy" id="64391"/>
    <lineage>
        <taxon>Eukaryota</taxon>
        <taxon>Metazoa</taxon>
        <taxon>Ecdysozoa</taxon>
        <taxon>Arthropoda</taxon>
        <taxon>Hexapoda</taxon>
        <taxon>Insecta</taxon>
        <taxon>Pterygota</taxon>
        <taxon>Neoptera</taxon>
        <taxon>Endopterygota</taxon>
        <taxon>Coleoptera</taxon>
        <taxon>Polyphaga</taxon>
        <taxon>Cucujiformia</taxon>
        <taxon>Chrysomeloidea</taxon>
        <taxon>Chrysomelidae</taxon>
        <taxon>Bruchinae</taxon>
        <taxon>Bruchini</taxon>
        <taxon>Callosobruchus</taxon>
    </lineage>
</organism>
<evidence type="ECO:0000313" key="2">
    <source>
        <dbReference type="Proteomes" id="UP000410492"/>
    </source>
</evidence>
<keyword evidence="2" id="KW-1185">Reference proteome</keyword>
<protein>
    <submittedName>
        <fullName evidence="1">Uncharacterized protein</fullName>
    </submittedName>
</protein>
<sequence length="130" mass="14720">AAECYRCERLRYKLSVYVLCYKRLSDRNQYPYLTVALETPCIVLLGSKEYTVKNLFILHLHTIMTELVEIPVRVNQDENEEPIMLIVNAADAAKIYDGDEALLHQLSQKAIALGNPNGKTASDAAWPTLH</sequence>
<accession>A0A653CAA0</accession>
<feature type="non-terminal residue" evidence="1">
    <location>
        <position position="1"/>
    </location>
</feature>
<gene>
    <name evidence="1" type="ORF">CALMAC_LOCUS6980</name>
</gene>
<proteinExistence type="predicted"/>